<sequence length="379" mass="42302">MFQKISASFALFFLISLFSCKAEPEKVVNKIAERNAIIDSNITVFQKQLLKSQIDSVFAKTNFNGSVSVHQNGKILYEKINGFEDFKEKKPLDRNSVFAIASLSKQFTAVLILLQEENGKLNTDDFASIYLKEFGTKQFEKITIKELLNHTSGIRDFADGLHSKPGEEFNYSNKGFYYLGEIIEKVSGKSYDENLSELFKKVGMNHSFTANKFDGKNFASAYLGTAKSFSEVPNMPERLSARAISVPAGGILSTTNDLHRWNGALYNGKIIKPELLKKFVDKSAEREHAILGKMGYGFGIMTNFAQPTAYFHTGYVKGAPSLIIYYPESKTSVVILSNIADESRGKSAVFIPHKRIKEITDSLENAALSVRTNLQKTAL</sequence>
<keyword evidence="1" id="KW-0732">Signal</keyword>
<evidence type="ECO:0000313" key="4">
    <source>
        <dbReference type="Proteomes" id="UP000242560"/>
    </source>
</evidence>
<feature type="signal peptide" evidence="1">
    <location>
        <begin position="1"/>
        <end position="22"/>
    </location>
</feature>
<accession>A0A1I3MVX3</accession>
<evidence type="ECO:0000256" key="1">
    <source>
        <dbReference type="SAM" id="SignalP"/>
    </source>
</evidence>
<dbReference type="AlphaFoldDB" id="A0A1I3MVX3"/>
<evidence type="ECO:0000259" key="2">
    <source>
        <dbReference type="Pfam" id="PF00144"/>
    </source>
</evidence>
<keyword evidence="4" id="KW-1185">Reference proteome</keyword>
<organism evidence="3 4">
    <name type="scientific">Kaistella treverensis</name>
    <dbReference type="NCBI Taxonomy" id="631455"/>
    <lineage>
        <taxon>Bacteria</taxon>
        <taxon>Pseudomonadati</taxon>
        <taxon>Bacteroidota</taxon>
        <taxon>Flavobacteriia</taxon>
        <taxon>Flavobacteriales</taxon>
        <taxon>Weeksellaceae</taxon>
        <taxon>Chryseobacterium group</taxon>
        <taxon>Kaistella</taxon>
    </lineage>
</organism>
<feature type="chain" id="PRO_5015358752" evidence="1">
    <location>
        <begin position="23"/>
        <end position="379"/>
    </location>
</feature>
<dbReference type="InterPro" id="IPR050491">
    <property type="entry name" value="AmpC-like"/>
</dbReference>
<gene>
    <name evidence="3" type="ORF">SAMN05421638_1826</name>
</gene>
<dbReference type="PROSITE" id="PS51257">
    <property type="entry name" value="PROKAR_LIPOPROTEIN"/>
    <property type="match status" value="1"/>
</dbReference>
<feature type="domain" description="Beta-lactamase-related" evidence="2">
    <location>
        <begin position="66"/>
        <end position="342"/>
    </location>
</feature>
<dbReference type="InterPro" id="IPR001466">
    <property type="entry name" value="Beta-lactam-related"/>
</dbReference>
<dbReference type="Gene3D" id="3.40.710.10">
    <property type="entry name" value="DD-peptidase/beta-lactamase superfamily"/>
    <property type="match status" value="1"/>
</dbReference>
<dbReference type="Pfam" id="PF00144">
    <property type="entry name" value="Beta-lactamase"/>
    <property type="match status" value="1"/>
</dbReference>
<dbReference type="InterPro" id="IPR012338">
    <property type="entry name" value="Beta-lactam/transpept-like"/>
</dbReference>
<dbReference type="SUPFAM" id="SSF56601">
    <property type="entry name" value="beta-lactamase/transpeptidase-like"/>
    <property type="match status" value="1"/>
</dbReference>
<dbReference type="Proteomes" id="UP000242560">
    <property type="component" value="Unassembled WGS sequence"/>
</dbReference>
<proteinExistence type="predicted"/>
<reference evidence="4" key="1">
    <citation type="submission" date="2016-10" db="EMBL/GenBank/DDBJ databases">
        <authorList>
            <person name="Varghese N."/>
            <person name="Submissions S."/>
        </authorList>
    </citation>
    <scope>NUCLEOTIDE SEQUENCE [LARGE SCALE GENOMIC DNA]</scope>
    <source>
        <strain evidence="4">DSM 22251</strain>
    </source>
</reference>
<evidence type="ECO:0000313" key="3">
    <source>
        <dbReference type="EMBL" id="SFJ01138.1"/>
    </source>
</evidence>
<dbReference type="EMBL" id="FORQ01000003">
    <property type="protein sequence ID" value="SFJ01138.1"/>
    <property type="molecule type" value="Genomic_DNA"/>
</dbReference>
<dbReference type="PANTHER" id="PTHR46825">
    <property type="entry name" value="D-ALANYL-D-ALANINE-CARBOXYPEPTIDASE/ENDOPEPTIDASE AMPH"/>
    <property type="match status" value="1"/>
</dbReference>
<dbReference type="PANTHER" id="PTHR46825:SF9">
    <property type="entry name" value="BETA-LACTAMASE-RELATED DOMAIN-CONTAINING PROTEIN"/>
    <property type="match status" value="1"/>
</dbReference>
<protein>
    <submittedName>
        <fullName evidence="3">CubicO group peptidase, beta-lactamase class C family</fullName>
    </submittedName>
</protein>
<dbReference type="RefSeq" id="WP_233701930.1">
    <property type="nucleotide sequence ID" value="NZ_FORQ01000003.1"/>
</dbReference>
<name>A0A1I3MVX3_9FLAO</name>